<dbReference type="PIRSF" id="PIRSF008502">
    <property type="entry name" value="UCP008502"/>
    <property type="match status" value="1"/>
</dbReference>
<proteinExistence type="predicted"/>
<organism evidence="1 2">
    <name type="scientific">Williamsia marianensis</name>
    <dbReference type="NCBI Taxonomy" id="85044"/>
    <lineage>
        <taxon>Bacteria</taxon>
        <taxon>Bacillati</taxon>
        <taxon>Actinomycetota</taxon>
        <taxon>Actinomycetes</taxon>
        <taxon>Mycobacteriales</taxon>
        <taxon>Nocardiaceae</taxon>
        <taxon>Williamsia</taxon>
    </lineage>
</organism>
<accession>A0A2G3PSE7</accession>
<dbReference type="EMBL" id="PEBD01000004">
    <property type="protein sequence ID" value="PHV68788.1"/>
    <property type="molecule type" value="Genomic_DNA"/>
</dbReference>
<dbReference type="Gene3D" id="3.30.70.1260">
    <property type="entry name" value="bacterial protein sp0830 like"/>
    <property type="match status" value="1"/>
</dbReference>
<dbReference type="RefSeq" id="WP_099381879.1">
    <property type="nucleotide sequence ID" value="NZ_PEBD01000004.1"/>
</dbReference>
<comment type="caution">
    <text evidence="1">The sequence shown here is derived from an EMBL/GenBank/DDBJ whole genome shotgun (WGS) entry which is preliminary data.</text>
</comment>
<dbReference type="SUPFAM" id="SSF160379">
    <property type="entry name" value="SP0830-like"/>
    <property type="match status" value="1"/>
</dbReference>
<dbReference type="Gene3D" id="3.30.70.1280">
    <property type="entry name" value="SP0830-like domains"/>
    <property type="match status" value="1"/>
</dbReference>
<reference evidence="1 2" key="1">
    <citation type="submission" date="2017-10" db="EMBL/GenBank/DDBJ databases">
        <title>The draft genome sequence of Williamsia sp. BULT 1.1 isolated from the semi-arid grassland soils from South Africa.</title>
        <authorList>
            <person name="Kabwe M.H."/>
            <person name="Govender N."/>
            <person name="Mutseka Lunga P."/>
            <person name="Vikram S."/>
            <person name="Makhalanyane T.P."/>
        </authorList>
    </citation>
    <scope>NUCLEOTIDE SEQUENCE [LARGE SCALE GENOMIC DNA]</scope>
    <source>
        <strain evidence="1 2">BULT 1.1</strain>
    </source>
</reference>
<dbReference type="PANTHER" id="PTHR36439">
    <property type="entry name" value="BLL4334 PROTEIN"/>
    <property type="match status" value="1"/>
</dbReference>
<dbReference type="PANTHER" id="PTHR36439:SF1">
    <property type="entry name" value="DUF1697 DOMAIN-CONTAINING PROTEIN"/>
    <property type="match status" value="1"/>
</dbReference>
<sequence length="180" mass="19676">MARTAHRYAALLRGVNVGGIRIKMADLKACVEALGHTNVKTVLASGNVLFESPSTDVDGLTAALEKALSDRFGYAAGVLVVPVDRLTAIIDAYPFPERDDWHAYVVFYSDPVQVDLVAAIADELDPQQEQIAAGESVLYWQVRKGDTLDSVIGKRTGSKKKSDSGWFLTNRNLNTLRKLQ</sequence>
<protein>
    <submittedName>
        <fullName evidence="1">Pyridoxamine 5-phosphate oxidase</fullName>
    </submittedName>
</protein>
<gene>
    <name evidence="1" type="ORF">CSW57_06420</name>
</gene>
<name>A0A2G3PSE7_WILMA</name>
<evidence type="ECO:0000313" key="1">
    <source>
        <dbReference type="EMBL" id="PHV68788.1"/>
    </source>
</evidence>
<dbReference type="AlphaFoldDB" id="A0A2G3PSE7"/>
<dbReference type="Pfam" id="PF08002">
    <property type="entry name" value="DUF1697"/>
    <property type="match status" value="1"/>
</dbReference>
<dbReference type="Proteomes" id="UP000225108">
    <property type="component" value="Unassembled WGS sequence"/>
</dbReference>
<evidence type="ECO:0000313" key="2">
    <source>
        <dbReference type="Proteomes" id="UP000225108"/>
    </source>
</evidence>
<dbReference type="InterPro" id="IPR012545">
    <property type="entry name" value="DUF1697"/>
</dbReference>